<evidence type="ECO:0000313" key="4">
    <source>
        <dbReference type="Proteomes" id="UP000481616"/>
    </source>
</evidence>
<dbReference type="RefSeq" id="WP_130054488.1">
    <property type="nucleotide sequence ID" value="NZ_JADNBX010000001.1"/>
</dbReference>
<protein>
    <submittedName>
        <fullName evidence="2">Uncharacterized protein</fullName>
    </submittedName>
</protein>
<comment type="caution">
    <text evidence="2">The sequence shown here is derived from an EMBL/GenBank/DDBJ whole genome shotgun (WGS) entry which is preliminary data.</text>
</comment>
<sequence>MNITIEHIFCPYCDEVINLYFIIMNTILFSCNEAELRTSMERLKKKTRFDEYFTYGFGAHHLWICQRKPSDKNKVFEHRIMIARF</sequence>
<evidence type="ECO:0000313" key="1">
    <source>
        <dbReference type="EMBL" id="KAA5393074.1"/>
    </source>
</evidence>
<proteinExistence type="predicted"/>
<dbReference type="EMBL" id="VVZA01000028">
    <property type="protein sequence ID" value="KAA5401835.1"/>
    <property type="molecule type" value="Genomic_DNA"/>
</dbReference>
<dbReference type="Proteomes" id="UP000441162">
    <property type="component" value="Unassembled WGS sequence"/>
</dbReference>
<accession>A0A4Q5HN37</accession>
<dbReference type="EMBL" id="VVYY01000027">
    <property type="protein sequence ID" value="KAA5393074.1"/>
    <property type="molecule type" value="Genomic_DNA"/>
</dbReference>
<reference evidence="3 4" key="1">
    <citation type="journal article" date="2019" name="Nat. Med.">
        <title>A library of human gut bacterial isolates paired with longitudinal multiomics data enables mechanistic microbiome research.</title>
        <authorList>
            <person name="Poyet M."/>
            <person name="Groussin M."/>
            <person name="Gibbons S.M."/>
            <person name="Avila-Pacheco J."/>
            <person name="Jiang X."/>
            <person name="Kearney S.M."/>
            <person name="Perrotta A.R."/>
            <person name="Berdy B."/>
            <person name="Zhao S."/>
            <person name="Lieberman T.D."/>
            <person name="Swanson P.K."/>
            <person name="Smith M."/>
            <person name="Roesemann S."/>
            <person name="Alexander J.E."/>
            <person name="Rich S.A."/>
            <person name="Livny J."/>
            <person name="Vlamakis H."/>
            <person name="Clish C."/>
            <person name="Bullock K."/>
            <person name="Deik A."/>
            <person name="Scott J."/>
            <person name="Pierce K.A."/>
            <person name="Xavier R.J."/>
            <person name="Alm E.J."/>
        </authorList>
    </citation>
    <scope>NUCLEOTIDE SEQUENCE [LARGE SCALE GENOMIC DNA]</scope>
    <source>
        <strain evidence="1 4">BIOML-A1</strain>
        <strain evidence="2 3">BIOML-A4</strain>
    </source>
</reference>
<evidence type="ECO:0000313" key="2">
    <source>
        <dbReference type="EMBL" id="KAA5401835.1"/>
    </source>
</evidence>
<name>A0A4Q5HN37_9BACT</name>
<evidence type="ECO:0000313" key="3">
    <source>
        <dbReference type="Proteomes" id="UP000441162"/>
    </source>
</evidence>
<dbReference type="AlphaFoldDB" id="A0A4Q5HN37"/>
<gene>
    <name evidence="2" type="ORF">F2Y51_20520</name>
    <name evidence="1" type="ORF">F2Y58_20790</name>
</gene>
<organism evidence="2 3">
    <name type="scientific">Phocaeicola dorei</name>
    <dbReference type="NCBI Taxonomy" id="357276"/>
    <lineage>
        <taxon>Bacteria</taxon>
        <taxon>Pseudomonadati</taxon>
        <taxon>Bacteroidota</taxon>
        <taxon>Bacteroidia</taxon>
        <taxon>Bacteroidales</taxon>
        <taxon>Bacteroidaceae</taxon>
        <taxon>Phocaeicola</taxon>
    </lineage>
</organism>
<dbReference type="Proteomes" id="UP000481616">
    <property type="component" value="Unassembled WGS sequence"/>
</dbReference>